<organism evidence="3 4">
    <name type="scientific">Priestia flexa</name>
    <dbReference type="NCBI Taxonomy" id="86664"/>
    <lineage>
        <taxon>Bacteria</taxon>
        <taxon>Bacillati</taxon>
        <taxon>Bacillota</taxon>
        <taxon>Bacilli</taxon>
        <taxon>Bacillales</taxon>
        <taxon>Bacillaceae</taxon>
        <taxon>Priestia</taxon>
    </lineage>
</organism>
<dbReference type="Pfam" id="PF25842">
    <property type="entry name" value="NfeD_TM"/>
    <property type="match status" value="1"/>
</dbReference>
<keyword evidence="1" id="KW-1133">Transmembrane helix</keyword>
<dbReference type="EMBL" id="JAEMWV010000008">
    <property type="protein sequence ID" value="MBN8252963.1"/>
    <property type="molecule type" value="Genomic_DNA"/>
</dbReference>
<feature type="transmembrane region" description="Helical" evidence="1">
    <location>
        <begin position="12"/>
        <end position="30"/>
    </location>
</feature>
<keyword evidence="1" id="KW-0472">Membrane</keyword>
<dbReference type="InterPro" id="IPR012340">
    <property type="entry name" value="NA-bd_OB-fold"/>
</dbReference>
<feature type="transmembrane region" description="Helical" evidence="1">
    <location>
        <begin position="68"/>
        <end position="94"/>
    </location>
</feature>
<proteinExistence type="predicted"/>
<dbReference type="RefSeq" id="WP_206782900.1">
    <property type="nucleotide sequence ID" value="NZ_CM125968.1"/>
</dbReference>
<evidence type="ECO:0000313" key="3">
    <source>
        <dbReference type="EMBL" id="MBN8252963.1"/>
    </source>
</evidence>
<protein>
    <recommendedName>
        <fullName evidence="2">Membrane protein NfeD2 N-terminal transmembrane domain-containing protein</fullName>
    </recommendedName>
</protein>
<evidence type="ECO:0000313" key="4">
    <source>
        <dbReference type="Proteomes" id="UP000664578"/>
    </source>
</evidence>
<dbReference type="Gene3D" id="2.40.50.140">
    <property type="entry name" value="Nucleic acid-binding proteins"/>
    <property type="match status" value="1"/>
</dbReference>
<name>A0A8I1SPN1_9BACI</name>
<accession>A0A8I1SPN1</accession>
<feature type="domain" description="Membrane protein NfeD2 N-terminal transmembrane" evidence="2">
    <location>
        <begin position="1"/>
        <end position="101"/>
    </location>
</feature>
<dbReference type="InterPro" id="IPR058653">
    <property type="entry name" value="NfeD2_TM"/>
</dbReference>
<feature type="transmembrane region" description="Helical" evidence="1">
    <location>
        <begin position="42"/>
        <end position="62"/>
    </location>
</feature>
<sequence length="181" mass="19595">MELLSVPIQTIYLYTLIGFGTLTFLYILFGDVLDALFEGIPGLNPTLIFSFFTVFSASGYILEQLQLFSSILIMIVSAIIALLLVTLLNIFVLIPLSSAEESIAFTESSLQGRIGELIIPIPIDGYGEVVIKDVSGTISKPAISLKNQEILSGTKVLIVEIQNGNAVVVTYEPPSYTLSNS</sequence>
<dbReference type="AlphaFoldDB" id="A0A8I1SPN1"/>
<gene>
    <name evidence="3" type="ORF">JF537_15415</name>
</gene>
<keyword evidence="1" id="KW-0812">Transmembrane</keyword>
<evidence type="ECO:0000256" key="1">
    <source>
        <dbReference type="SAM" id="Phobius"/>
    </source>
</evidence>
<evidence type="ECO:0000259" key="2">
    <source>
        <dbReference type="Pfam" id="PF25842"/>
    </source>
</evidence>
<reference evidence="3" key="1">
    <citation type="submission" date="2020-12" db="EMBL/GenBank/DDBJ databases">
        <title>PHA producing bacteria isolated from mangrove.</title>
        <authorList>
            <person name="Zheng W."/>
            <person name="Yu S."/>
            <person name="Huang Y."/>
        </authorList>
    </citation>
    <scope>NUCLEOTIDE SEQUENCE</scope>
    <source>
        <strain evidence="3">GN22-4</strain>
    </source>
</reference>
<comment type="caution">
    <text evidence="3">The sequence shown here is derived from an EMBL/GenBank/DDBJ whole genome shotgun (WGS) entry which is preliminary data.</text>
</comment>
<dbReference type="Proteomes" id="UP000664578">
    <property type="component" value="Unassembled WGS sequence"/>
</dbReference>